<proteinExistence type="predicted"/>
<gene>
    <name evidence="2" type="ORF">ESZ50_04555</name>
</gene>
<evidence type="ECO:0000313" key="2">
    <source>
        <dbReference type="EMBL" id="TYC49866.1"/>
    </source>
</evidence>
<dbReference type="EMBL" id="SDGZ01000013">
    <property type="protein sequence ID" value="TYC49866.1"/>
    <property type="molecule type" value="Genomic_DNA"/>
</dbReference>
<dbReference type="AlphaFoldDB" id="A0A6C2C8H1"/>
<keyword evidence="1" id="KW-0472">Membrane</keyword>
<name>A0A6C2C8H1_9LACO</name>
<organism evidence="2 3">
    <name type="scientific">Weissella muntiaci</name>
    <dbReference type="NCBI Taxonomy" id="2508881"/>
    <lineage>
        <taxon>Bacteria</taxon>
        <taxon>Bacillati</taxon>
        <taxon>Bacillota</taxon>
        <taxon>Bacilli</taxon>
        <taxon>Lactobacillales</taxon>
        <taxon>Lactobacillaceae</taxon>
        <taxon>Weissella</taxon>
    </lineage>
</organism>
<evidence type="ECO:0000313" key="3">
    <source>
        <dbReference type="Proteomes" id="UP000371977"/>
    </source>
</evidence>
<keyword evidence="1" id="KW-1133">Transmembrane helix</keyword>
<protein>
    <recommendedName>
        <fullName evidence="4">Capsular polysaccharide biosynthesis protein CpsC</fullName>
    </recommendedName>
</protein>
<feature type="transmembrane region" description="Helical" evidence="1">
    <location>
        <begin position="161"/>
        <end position="183"/>
    </location>
</feature>
<keyword evidence="3" id="KW-1185">Reference proteome</keyword>
<accession>A0A6C2C8H1</accession>
<evidence type="ECO:0008006" key="4">
    <source>
        <dbReference type="Google" id="ProtNLM"/>
    </source>
</evidence>
<comment type="caution">
    <text evidence="2">The sequence shown here is derived from an EMBL/GenBank/DDBJ whole genome shotgun (WGS) entry which is preliminary data.</text>
</comment>
<keyword evidence="1" id="KW-0812">Transmembrane</keyword>
<reference evidence="2 3" key="1">
    <citation type="submission" date="2019-01" db="EMBL/GenBank/DDBJ databases">
        <title>Weissella sp. nov., a novel lactic acid bacterium isolated from animal feces.</title>
        <authorList>
            <person name="Wang L.-T."/>
        </authorList>
    </citation>
    <scope>NUCLEOTIDE SEQUENCE [LARGE SCALE GENOMIC DNA]</scope>
    <source>
        <strain evidence="2 3">8H-2</strain>
    </source>
</reference>
<evidence type="ECO:0000256" key="1">
    <source>
        <dbReference type="SAM" id="Phobius"/>
    </source>
</evidence>
<sequence>MKRNLKILGILIILSLFGGILTGQVLHRSVYGSNYTASIDMVIPYAGSDNNTTTSDTVKGIIMSGTYDQLVAKKVNQVSKKKVTASKIAKTISVEGVEGSQLITIGISSTDKQLTTEIGKTILSETGSVVKSAVGEQYTPRVLIDSKNLTVQTKNVSVVKISVLAGLIIFIVGSTLTLLALAIRTYQQTEKSR</sequence>
<dbReference type="RefSeq" id="WP_148622425.1">
    <property type="nucleotide sequence ID" value="NZ_SDGZ01000013.1"/>
</dbReference>
<dbReference type="Proteomes" id="UP000371977">
    <property type="component" value="Unassembled WGS sequence"/>
</dbReference>